<name>A0A3A5K975_9HYPH</name>
<protein>
    <submittedName>
        <fullName evidence="1">Uncharacterized protein</fullName>
    </submittedName>
</protein>
<gene>
    <name evidence="1" type="ORF">D3227_27315</name>
</gene>
<comment type="caution">
    <text evidence="1">The sequence shown here is derived from an EMBL/GenBank/DDBJ whole genome shotgun (WGS) entry which is preliminary data.</text>
</comment>
<dbReference type="AlphaFoldDB" id="A0A3A5K975"/>
<organism evidence="1 2">
    <name type="scientific">Mesorhizobium waimense</name>
    <dbReference type="NCBI Taxonomy" id="1300307"/>
    <lineage>
        <taxon>Bacteria</taxon>
        <taxon>Pseudomonadati</taxon>
        <taxon>Pseudomonadota</taxon>
        <taxon>Alphaproteobacteria</taxon>
        <taxon>Hyphomicrobiales</taxon>
        <taxon>Phyllobacteriaceae</taxon>
        <taxon>Mesorhizobium</taxon>
    </lineage>
</organism>
<reference evidence="1 2" key="1">
    <citation type="submission" date="2018-09" db="EMBL/GenBank/DDBJ databases">
        <title>Mesorhizobium carmichaelinearum sp. nov. isolated from Carmichaelinea spp. root nodules in New Zealand.</title>
        <authorList>
            <person name="De Meyer S.E."/>
        </authorList>
    </citation>
    <scope>NUCLEOTIDE SEQUENCE [LARGE SCALE GENOMIC DNA]</scope>
    <source>
        <strain evidence="1 2">ICMP19557</strain>
    </source>
</reference>
<dbReference type="RefSeq" id="WP_120017362.1">
    <property type="nucleotide sequence ID" value="NZ_QZWZ01000027.1"/>
</dbReference>
<evidence type="ECO:0000313" key="2">
    <source>
        <dbReference type="Proteomes" id="UP000272706"/>
    </source>
</evidence>
<dbReference type="EMBL" id="QZWZ01000027">
    <property type="protein sequence ID" value="RJT32112.1"/>
    <property type="molecule type" value="Genomic_DNA"/>
</dbReference>
<accession>A0A3A5K975</accession>
<keyword evidence="2" id="KW-1185">Reference proteome</keyword>
<evidence type="ECO:0000313" key="1">
    <source>
        <dbReference type="EMBL" id="RJT32112.1"/>
    </source>
</evidence>
<proteinExistence type="predicted"/>
<dbReference type="Proteomes" id="UP000272706">
    <property type="component" value="Unassembled WGS sequence"/>
</dbReference>
<sequence length="180" mass="20477">MNQEADLARAEDAVILLARHEQLAAELKTTNGDEYQTLGLVRRYLSETGIDPELIYPIMRRMGELRDAWVRTERQDSKGGALKPTNQVHAMAFLAASATVLHNRRSLAIRKADAYVAKYAKFDRTKLTSFRKNVEAENLAAYQVETYKKFLKDIGAFAEEELEPEIRRCALLCGDFLRNP</sequence>